<evidence type="ECO:0000313" key="2">
    <source>
        <dbReference type="Proteomes" id="UP000094336"/>
    </source>
</evidence>
<gene>
    <name evidence="1" type="ORF">BABINDRAFT_146992</name>
</gene>
<dbReference type="Proteomes" id="UP000094336">
    <property type="component" value="Unassembled WGS sequence"/>
</dbReference>
<keyword evidence="2" id="KW-1185">Reference proteome</keyword>
<name>A0A1E3QMV4_9ASCO</name>
<evidence type="ECO:0000313" key="1">
    <source>
        <dbReference type="EMBL" id="ODQ79015.1"/>
    </source>
</evidence>
<proteinExistence type="predicted"/>
<sequence>MDLINPPSKCTPIPYGLHLLPSTRDSSASTFITAIDRCIGSYSNITYTIWHPSSSPSRVEVPCSSLEVVPCPHYCPSSLEVVVVDDLRRLEKINREVPCQVELCQVELFPEEPCPVEPCLEEPYLADLYLEAWIALRMGRTAASVAQ</sequence>
<reference evidence="2" key="1">
    <citation type="submission" date="2016-05" db="EMBL/GenBank/DDBJ databases">
        <title>Comparative genomics of biotechnologically important yeasts.</title>
        <authorList>
            <consortium name="DOE Joint Genome Institute"/>
            <person name="Riley R."/>
            <person name="Haridas S."/>
            <person name="Wolfe K.H."/>
            <person name="Lopes M.R."/>
            <person name="Hittinger C.T."/>
            <person name="Goker M."/>
            <person name="Salamov A."/>
            <person name="Wisecaver J."/>
            <person name="Long T.M."/>
            <person name="Aerts A.L."/>
            <person name="Barry K."/>
            <person name="Choi C."/>
            <person name="Clum A."/>
            <person name="Coughlan A.Y."/>
            <person name="Deshpande S."/>
            <person name="Douglass A.P."/>
            <person name="Hanson S.J."/>
            <person name="Klenk H.-P."/>
            <person name="Labutti K."/>
            <person name="Lapidus A."/>
            <person name="Lindquist E."/>
            <person name="Lipzen A."/>
            <person name="Meier-Kolthoff J.P."/>
            <person name="Ohm R.A."/>
            <person name="Otillar R.P."/>
            <person name="Pangilinan J."/>
            <person name="Peng Y."/>
            <person name="Rokas A."/>
            <person name="Rosa C.A."/>
            <person name="Scheuner C."/>
            <person name="Sibirny A.A."/>
            <person name="Slot J.C."/>
            <person name="Stielow J.B."/>
            <person name="Sun H."/>
            <person name="Kurtzman C.P."/>
            <person name="Blackwell M."/>
            <person name="Grigoriev I.V."/>
            <person name="Jeffries T.W."/>
        </authorList>
    </citation>
    <scope>NUCLEOTIDE SEQUENCE [LARGE SCALE GENOMIC DNA]</scope>
    <source>
        <strain evidence="2">NRRL Y-12698</strain>
    </source>
</reference>
<organism evidence="1 2">
    <name type="scientific">Babjeviella inositovora NRRL Y-12698</name>
    <dbReference type="NCBI Taxonomy" id="984486"/>
    <lineage>
        <taxon>Eukaryota</taxon>
        <taxon>Fungi</taxon>
        <taxon>Dikarya</taxon>
        <taxon>Ascomycota</taxon>
        <taxon>Saccharomycotina</taxon>
        <taxon>Pichiomycetes</taxon>
        <taxon>Serinales incertae sedis</taxon>
        <taxon>Babjeviella</taxon>
    </lineage>
</organism>
<protein>
    <submittedName>
        <fullName evidence="1">Uncharacterized protein</fullName>
    </submittedName>
</protein>
<dbReference type="AlphaFoldDB" id="A0A1E3QMV4"/>
<accession>A0A1E3QMV4</accession>
<dbReference type="GeneID" id="30145043"/>
<dbReference type="EMBL" id="KV454433">
    <property type="protein sequence ID" value="ODQ79015.1"/>
    <property type="molecule type" value="Genomic_DNA"/>
</dbReference>
<dbReference type="RefSeq" id="XP_018984343.1">
    <property type="nucleotide sequence ID" value="XM_019127190.1"/>
</dbReference>